<evidence type="ECO:0000259" key="1">
    <source>
        <dbReference type="Pfam" id="PF01248"/>
    </source>
</evidence>
<dbReference type="InterPro" id="IPR029064">
    <property type="entry name" value="Ribosomal_eL30-like_sf"/>
</dbReference>
<dbReference type="SUPFAM" id="SSF55315">
    <property type="entry name" value="L30e-like"/>
    <property type="match status" value="1"/>
</dbReference>
<organism evidence="2 3">
    <name type="scientific">Candidatus Egerieicola pullicola</name>
    <dbReference type="NCBI Taxonomy" id="2840775"/>
    <lineage>
        <taxon>Bacteria</taxon>
        <taxon>Bacillati</taxon>
        <taxon>Bacillota</taxon>
        <taxon>Clostridia</taxon>
        <taxon>Eubacteriales</taxon>
        <taxon>Oscillospiraceae</taxon>
        <taxon>Oscillospiraceae incertae sedis</taxon>
        <taxon>Candidatus Egerieicola</taxon>
    </lineage>
</organism>
<dbReference type="Proteomes" id="UP000886749">
    <property type="component" value="Unassembled WGS sequence"/>
</dbReference>
<comment type="caution">
    <text evidence="2">The sequence shown here is derived from an EMBL/GenBank/DDBJ whole genome shotgun (WGS) entry which is preliminary data.</text>
</comment>
<proteinExistence type="predicted"/>
<dbReference type="AlphaFoldDB" id="A0A9D1AJS5"/>
<reference evidence="2" key="1">
    <citation type="submission" date="2020-10" db="EMBL/GenBank/DDBJ databases">
        <authorList>
            <person name="Gilroy R."/>
        </authorList>
    </citation>
    <scope>NUCLEOTIDE SEQUENCE</scope>
    <source>
        <strain evidence="2">CHK184-25365</strain>
    </source>
</reference>
<accession>A0A9D1AJS5</accession>
<protein>
    <submittedName>
        <fullName evidence="2">Ribosomal L7Ae/L30e/S12e/Gadd45 family protein</fullName>
    </submittedName>
</protein>
<reference evidence="2" key="2">
    <citation type="journal article" date="2021" name="PeerJ">
        <title>Extensive microbial diversity within the chicken gut microbiome revealed by metagenomics and culture.</title>
        <authorList>
            <person name="Gilroy R."/>
            <person name="Ravi A."/>
            <person name="Getino M."/>
            <person name="Pursley I."/>
            <person name="Horton D.L."/>
            <person name="Alikhan N.F."/>
            <person name="Baker D."/>
            <person name="Gharbi K."/>
            <person name="Hall N."/>
            <person name="Watson M."/>
            <person name="Adriaenssens E.M."/>
            <person name="Foster-Nyarko E."/>
            <person name="Jarju S."/>
            <person name="Secka A."/>
            <person name="Antonio M."/>
            <person name="Oren A."/>
            <person name="Chaudhuri R.R."/>
            <person name="La Ragione R."/>
            <person name="Hildebrand F."/>
            <person name="Pallen M.J."/>
        </authorList>
    </citation>
    <scope>NUCLEOTIDE SEQUENCE</scope>
    <source>
        <strain evidence="2">CHK184-25365</strain>
    </source>
</reference>
<feature type="domain" description="Ribosomal protein eL8/eL30/eS12/Gadd45" evidence="1">
    <location>
        <begin position="12"/>
        <end position="62"/>
    </location>
</feature>
<sequence length="110" mass="12161">MNPKLIDTLTFCKRIGALKLGFDPVKSTLEHGQAKLVLLAKDLSSKSKDSMLRICQQDGCPTALLPLQMDEIWFLVGKRSGILAVTDAAFAKKLSELLESVDETNRRDTI</sequence>
<dbReference type="InterPro" id="IPR004038">
    <property type="entry name" value="Ribosomal_eL8/eL30/eS12/Gad45"/>
</dbReference>
<evidence type="ECO:0000313" key="3">
    <source>
        <dbReference type="Proteomes" id="UP000886749"/>
    </source>
</evidence>
<dbReference type="EMBL" id="DVGY01000166">
    <property type="protein sequence ID" value="HIR41608.1"/>
    <property type="molecule type" value="Genomic_DNA"/>
</dbReference>
<dbReference type="Gene3D" id="3.30.1330.30">
    <property type="match status" value="1"/>
</dbReference>
<dbReference type="Pfam" id="PF01248">
    <property type="entry name" value="Ribosomal_L7Ae"/>
    <property type="match status" value="1"/>
</dbReference>
<name>A0A9D1AJS5_9FIRM</name>
<gene>
    <name evidence="2" type="ORF">IAB36_07265</name>
</gene>
<evidence type="ECO:0000313" key="2">
    <source>
        <dbReference type="EMBL" id="HIR41608.1"/>
    </source>
</evidence>